<dbReference type="AlphaFoldDB" id="A0A8J2HZA7"/>
<dbReference type="GeneID" id="67014381"/>
<evidence type="ECO:0000256" key="1">
    <source>
        <dbReference type="SAM" id="SignalP"/>
    </source>
</evidence>
<name>A0A8J2HZA7_9PLEO</name>
<dbReference type="OrthoDB" id="3691647at2759"/>
<feature type="signal peptide" evidence="1">
    <location>
        <begin position="1"/>
        <end position="18"/>
    </location>
</feature>
<evidence type="ECO:0000313" key="2">
    <source>
        <dbReference type="EMBL" id="CAG5152723.1"/>
    </source>
</evidence>
<protein>
    <submittedName>
        <fullName evidence="2">Uncharacterized protein</fullName>
    </submittedName>
</protein>
<keyword evidence="1" id="KW-0732">Signal</keyword>
<accession>A0A8J2HZA7</accession>
<organism evidence="2 3">
    <name type="scientific">Alternaria atra</name>
    <dbReference type="NCBI Taxonomy" id="119953"/>
    <lineage>
        <taxon>Eukaryota</taxon>
        <taxon>Fungi</taxon>
        <taxon>Dikarya</taxon>
        <taxon>Ascomycota</taxon>
        <taxon>Pezizomycotina</taxon>
        <taxon>Dothideomycetes</taxon>
        <taxon>Pleosporomycetidae</taxon>
        <taxon>Pleosporales</taxon>
        <taxon>Pleosporineae</taxon>
        <taxon>Pleosporaceae</taxon>
        <taxon>Alternaria</taxon>
        <taxon>Alternaria sect. Ulocladioides</taxon>
    </lineage>
</organism>
<dbReference type="EMBL" id="CAJRGZ010000016">
    <property type="protein sequence ID" value="CAG5152723.1"/>
    <property type="molecule type" value="Genomic_DNA"/>
</dbReference>
<comment type="caution">
    <text evidence="2">The sequence shown here is derived from an EMBL/GenBank/DDBJ whole genome shotgun (WGS) entry which is preliminary data.</text>
</comment>
<reference evidence="2" key="1">
    <citation type="submission" date="2021-05" db="EMBL/GenBank/DDBJ databases">
        <authorList>
            <person name="Stam R."/>
        </authorList>
    </citation>
    <scope>NUCLEOTIDE SEQUENCE</scope>
    <source>
        <strain evidence="2">CS162</strain>
    </source>
</reference>
<gene>
    <name evidence="2" type="ORF">ALTATR162_LOCUS2887</name>
</gene>
<dbReference type="Proteomes" id="UP000676310">
    <property type="component" value="Unassembled WGS sequence"/>
</dbReference>
<proteinExistence type="predicted"/>
<keyword evidence="3" id="KW-1185">Reference proteome</keyword>
<feature type="chain" id="PRO_5035164848" evidence="1">
    <location>
        <begin position="19"/>
        <end position="91"/>
    </location>
</feature>
<dbReference type="RefSeq" id="XP_043166428.1">
    <property type="nucleotide sequence ID" value="XM_043310493.1"/>
</dbReference>
<sequence>MKFTTATLLLALAALTVANPVASPVADPVAAPKEPPPVDKPNCRDCDNNYTKGRASWACWFNPQACDVSCRADTCRHYDGFCKANCGYNNC</sequence>
<evidence type="ECO:0000313" key="3">
    <source>
        <dbReference type="Proteomes" id="UP000676310"/>
    </source>
</evidence>